<feature type="region of interest" description="Disordered" evidence="1">
    <location>
        <begin position="40"/>
        <end position="153"/>
    </location>
</feature>
<organism evidence="2 3">
    <name type="scientific">Balaenoptera physalus</name>
    <name type="common">Fin whale</name>
    <name type="synonym">Balaena physalus</name>
    <dbReference type="NCBI Taxonomy" id="9770"/>
    <lineage>
        <taxon>Eukaryota</taxon>
        <taxon>Metazoa</taxon>
        <taxon>Chordata</taxon>
        <taxon>Craniata</taxon>
        <taxon>Vertebrata</taxon>
        <taxon>Euteleostomi</taxon>
        <taxon>Mammalia</taxon>
        <taxon>Eutheria</taxon>
        <taxon>Laurasiatheria</taxon>
        <taxon>Artiodactyla</taxon>
        <taxon>Whippomorpha</taxon>
        <taxon>Cetacea</taxon>
        <taxon>Mysticeti</taxon>
        <taxon>Balaenopteridae</taxon>
        <taxon>Balaenoptera</taxon>
    </lineage>
</organism>
<name>A0A643C6Z0_BALPH</name>
<comment type="caution">
    <text evidence="2">The sequence shown here is derived from an EMBL/GenBank/DDBJ whole genome shotgun (WGS) entry which is preliminary data.</text>
</comment>
<keyword evidence="3" id="KW-1185">Reference proteome</keyword>
<feature type="compositionally biased region" description="Pro residues" evidence="1">
    <location>
        <begin position="80"/>
        <end position="91"/>
    </location>
</feature>
<evidence type="ECO:0000256" key="1">
    <source>
        <dbReference type="SAM" id="MobiDB-lite"/>
    </source>
</evidence>
<dbReference type="AlphaFoldDB" id="A0A643C6Z0"/>
<protein>
    <submittedName>
        <fullName evidence="2">Uncharacterized protein</fullName>
    </submittedName>
</protein>
<evidence type="ECO:0000313" key="3">
    <source>
        <dbReference type="Proteomes" id="UP000437017"/>
    </source>
</evidence>
<gene>
    <name evidence="2" type="ORF">E2I00_002750</name>
</gene>
<dbReference type="OrthoDB" id="10522481at2759"/>
<feature type="non-terminal residue" evidence="2">
    <location>
        <position position="153"/>
    </location>
</feature>
<accession>A0A643C6Z0</accession>
<feature type="compositionally biased region" description="Low complexity" evidence="1">
    <location>
        <begin position="114"/>
        <end position="128"/>
    </location>
</feature>
<proteinExistence type="predicted"/>
<evidence type="ECO:0000313" key="2">
    <source>
        <dbReference type="EMBL" id="KAB0395708.1"/>
    </source>
</evidence>
<dbReference type="Proteomes" id="UP000437017">
    <property type="component" value="Unassembled WGS sequence"/>
</dbReference>
<dbReference type="EMBL" id="SGJD01002395">
    <property type="protein sequence ID" value="KAB0395708.1"/>
    <property type="molecule type" value="Genomic_DNA"/>
</dbReference>
<sequence>SPHPSVLPFSIRLSPLAPTAFVLRPAYAMLPLTEKPALIRAEQDSGDRGNPFTGSSRRVPCSASPAAANVTPRLPACPAQAPPLPSRPPPAQTRDLLSPPSTPTSTSHYTREQPLPQLSSSFASSSSSTPPPLLPFVSSSTAPGKALKSGGQE</sequence>
<feature type="non-terminal residue" evidence="2">
    <location>
        <position position="1"/>
    </location>
</feature>
<reference evidence="2 3" key="1">
    <citation type="journal article" date="2019" name="PLoS ONE">
        <title>Genomic analyses reveal an absence of contemporary introgressive admixture between fin whales and blue whales, despite known hybrids.</title>
        <authorList>
            <person name="Westbury M.V."/>
            <person name="Petersen B."/>
            <person name="Lorenzen E.D."/>
        </authorList>
    </citation>
    <scope>NUCLEOTIDE SEQUENCE [LARGE SCALE GENOMIC DNA]</scope>
    <source>
        <strain evidence="2">FinWhale-01</strain>
    </source>
</reference>